<dbReference type="KEGG" id="mmob:F6R98_02895"/>
<dbReference type="EMBL" id="CP044205">
    <property type="protein sequence ID" value="QFY41704.1"/>
    <property type="molecule type" value="Genomic_DNA"/>
</dbReference>
<sequence length="81" mass="8938">MNTYITYAADKCNQVAQTISLPTDWLAHTDGYALKLERELHFEVSESGVSLRSLLAVAIEDAERIAQALKNAANRTIEEGT</sequence>
<evidence type="ECO:0000313" key="1">
    <source>
        <dbReference type="EMBL" id="QFY41704.1"/>
    </source>
</evidence>
<name>A0A5Q0BHS0_9GAMM</name>
<protein>
    <submittedName>
        <fullName evidence="1">Uncharacterized protein</fullName>
    </submittedName>
</protein>
<accession>A0A5Q0BHS0</accession>
<reference evidence="1 2" key="1">
    <citation type="submission" date="2019-09" db="EMBL/GenBank/DDBJ databases">
        <title>Ecophysiology of the spiral-shaped methanotroph Methylospira mobilis as revealed by the complete genome sequence.</title>
        <authorList>
            <person name="Oshkin I.Y."/>
            <person name="Dedysh S.N."/>
            <person name="Miroshnikov K."/>
            <person name="Danilova O.V."/>
            <person name="Hakobyan A."/>
            <person name="Liesack W."/>
        </authorList>
    </citation>
    <scope>NUCLEOTIDE SEQUENCE [LARGE SCALE GENOMIC DNA]</scope>
    <source>
        <strain evidence="1 2">Shm1</strain>
    </source>
</reference>
<evidence type="ECO:0000313" key="2">
    <source>
        <dbReference type="Proteomes" id="UP000325755"/>
    </source>
</evidence>
<proteinExistence type="predicted"/>
<dbReference type="RefSeq" id="WP_153247688.1">
    <property type="nucleotide sequence ID" value="NZ_CP044205.1"/>
</dbReference>
<gene>
    <name evidence="1" type="ORF">F6R98_02895</name>
</gene>
<dbReference type="AlphaFoldDB" id="A0A5Q0BHS0"/>
<organism evidence="1 2">
    <name type="scientific">Candidatus Methylospira mobilis</name>
    <dbReference type="NCBI Taxonomy" id="1808979"/>
    <lineage>
        <taxon>Bacteria</taxon>
        <taxon>Pseudomonadati</taxon>
        <taxon>Pseudomonadota</taxon>
        <taxon>Gammaproteobacteria</taxon>
        <taxon>Methylococcales</taxon>
        <taxon>Methylococcaceae</taxon>
        <taxon>Candidatus Methylospira</taxon>
    </lineage>
</organism>
<dbReference type="InParanoid" id="A0A5Q0BHS0"/>
<dbReference type="Proteomes" id="UP000325755">
    <property type="component" value="Chromosome"/>
</dbReference>
<keyword evidence="2" id="KW-1185">Reference proteome</keyword>